<protein>
    <submittedName>
        <fullName evidence="1">Uncharacterized protein</fullName>
    </submittedName>
</protein>
<sequence>MPRVALTVTQLTRAGVAAPTPANGDPVNNHSVQNNGRVFLLVQNAGTTVPRTLTLRLPGVTDGQAITPRTVELATETERYIGPFPVDQYGSILQIDVDNAELKLSAFGI</sequence>
<reference evidence="2" key="1">
    <citation type="submission" date="2018-08" db="EMBL/GenBank/DDBJ databases">
        <authorList>
            <person name="Mousa M."/>
            <person name="Kelsky B.L."/>
            <person name="Goh L.M."/>
            <person name="Shaffer C.D."/>
            <person name="Weston-Hafer K.A."/>
            <person name="Russell D.A."/>
            <person name="Pope W.H."/>
            <person name="Jacobs-Sera D."/>
            <person name="Hendrix R.W."/>
            <person name="Hatfull G.F."/>
        </authorList>
    </citation>
    <scope>NUCLEOTIDE SEQUENCE [LARGE SCALE GENOMIC DNA]</scope>
</reference>
<accession>A0A386K8N4</accession>
<evidence type="ECO:0000313" key="2">
    <source>
        <dbReference type="Proteomes" id="UP000274637"/>
    </source>
</evidence>
<organism evidence="1 2">
    <name type="scientific">Streptomyces phage Kromp</name>
    <dbReference type="NCBI Taxonomy" id="2315619"/>
    <lineage>
        <taxon>Viruses</taxon>
        <taxon>Duplodnaviria</taxon>
        <taxon>Heunggongvirae</taxon>
        <taxon>Uroviricota</taxon>
        <taxon>Caudoviricetes</taxon>
        <taxon>Krompvirus</taxon>
        <taxon>Krompvirus kromp</taxon>
    </lineage>
</organism>
<proteinExistence type="predicted"/>
<keyword evidence="2" id="KW-1185">Reference proteome</keyword>
<evidence type="ECO:0000313" key="1">
    <source>
        <dbReference type="EMBL" id="AYD81691.1"/>
    </source>
</evidence>
<dbReference type="EMBL" id="MH744420">
    <property type="protein sequence ID" value="AYD81691.1"/>
    <property type="molecule type" value="Genomic_DNA"/>
</dbReference>
<gene>
    <name evidence="1" type="primary">90</name>
    <name evidence="1" type="ORF">SEA_KROMP_90</name>
</gene>
<name>A0A386K8N4_9CAUD</name>
<dbReference type="Proteomes" id="UP000274637">
    <property type="component" value="Segment"/>
</dbReference>